<dbReference type="GO" id="GO:0008168">
    <property type="term" value="F:methyltransferase activity"/>
    <property type="evidence" value="ECO:0007669"/>
    <property type="project" value="UniProtKB-KW"/>
</dbReference>
<gene>
    <name evidence="5" type="ORF">SAMN06295885_3061</name>
</gene>
<keyword evidence="6" id="KW-1185">Reference proteome</keyword>
<dbReference type="PANTHER" id="PTHR43464">
    <property type="entry name" value="METHYLTRANSFERASE"/>
    <property type="match status" value="1"/>
</dbReference>
<feature type="domain" description="Methyltransferase" evidence="4">
    <location>
        <begin position="46"/>
        <end position="136"/>
    </location>
</feature>
<sequence>MTDERVRRAYTARAEEYRALLGTVEAADDRDRALIASWAAELEGAVIDAGCGPGHWTAFLREREIDASGVDLVPAFIAGARSAFPEVAFRVGTLTDLGVDDASLGGILAWYSVIHLPPDELPTALAEFARALRSGGSLLLGFVEGPSVEPFDHAVTTAWFHPLDSLRASVERAGFDVVHLARRSDPGPRVHGELIAVRR</sequence>
<name>A0A1X7PCV1_9MICO</name>
<evidence type="ECO:0000259" key="4">
    <source>
        <dbReference type="Pfam" id="PF13649"/>
    </source>
</evidence>
<dbReference type="Proteomes" id="UP000193711">
    <property type="component" value="Unassembled WGS sequence"/>
</dbReference>
<dbReference type="GO" id="GO:0032259">
    <property type="term" value="P:methylation"/>
    <property type="evidence" value="ECO:0007669"/>
    <property type="project" value="UniProtKB-KW"/>
</dbReference>
<dbReference type="SUPFAM" id="SSF53335">
    <property type="entry name" value="S-adenosyl-L-methionine-dependent methyltransferases"/>
    <property type="match status" value="1"/>
</dbReference>
<evidence type="ECO:0000256" key="2">
    <source>
        <dbReference type="ARBA" id="ARBA00022679"/>
    </source>
</evidence>
<dbReference type="AlphaFoldDB" id="A0A1X7PCV1"/>
<keyword evidence="1 5" id="KW-0489">Methyltransferase</keyword>
<evidence type="ECO:0000256" key="1">
    <source>
        <dbReference type="ARBA" id="ARBA00022603"/>
    </source>
</evidence>
<dbReference type="PANTHER" id="PTHR43464:SF19">
    <property type="entry name" value="UBIQUINONE BIOSYNTHESIS O-METHYLTRANSFERASE, MITOCHONDRIAL"/>
    <property type="match status" value="1"/>
</dbReference>
<dbReference type="Gene3D" id="3.40.50.150">
    <property type="entry name" value="Vaccinia Virus protein VP39"/>
    <property type="match status" value="1"/>
</dbReference>
<evidence type="ECO:0000256" key="3">
    <source>
        <dbReference type="ARBA" id="ARBA00022691"/>
    </source>
</evidence>
<dbReference type="InterPro" id="IPR041698">
    <property type="entry name" value="Methyltransf_25"/>
</dbReference>
<dbReference type="EMBL" id="FXBM01000003">
    <property type="protein sequence ID" value="SMH48550.1"/>
    <property type="molecule type" value="Genomic_DNA"/>
</dbReference>
<dbReference type="CDD" id="cd02440">
    <property type="entry name" value="AdoMet_MTases"/>
    <property type="match status" value="1"/>
</dbReference>
<dbReference type="Pfam" id="PF13649">
    <property type="entry name" value="Methyltransf_25"/>
    <property type="match status" value="1"/>
</dbReference>
<organism evidence="5 6">
    <name type="scientific">Rathayibacter oskolensis</name>
    <dbReference type="NCBI Taxonomy" id="1891671"/>
    <lineage>
        <taxon>Bacteria</taxon>
        <taxon>Bacillati</taxon>
        <taxon>Actinomycetota</taxon>
        <taxon>Actinomycetes</taxon>
        <taxon>Micrococcales</taxon>
        <taxon>Microbacteriaceae</taxon>
        <taxon>Rathayibacter</taxon>
    </lineage>
</organism>
<dbReference type="RefSeq" id="WP_085477486.1">
    <property type="nucleotide sequence ID" value="NZ_FXBM01000003.1"/>
</dbReference>
<protein>
    <submittedName>
        <fullName evidence="5">Methyltransferase domain-containing protein</fullName>
    </submittedName>
</protein>
<evidence type="ECO:0000313" key="5">
    <source>
        <dbReference type="EMBL" id="SMH48550.1"/>
    </source>
</evidence>
<accession>A0A1X7PCV1</accession>
<dbReference type="InterPro" id="IPR029063">
    <property type="entry name" value="SAM-dependent_MTases_sf"/>
</dbReference>
<keyword evidence="3" id="KW-0949">S-adenosyl-L-methionine</keyword>
<reference evidence="6" key="1">
    <citation type="submission" date="2017-04" db="EMBL/GenBank/DDBJ databases">
        <authorList>
            <person name="Varghese N."/>
            <person name="Submissions S."/>
        </authorList>
    </citation>
    <scope>NUCLEOTIDE SEQUENCE [LARGE SCALE GENOMIC DNA]</scope>
    <source>
        <strain evidence="6">VKM Ac-2121</strain>
    </source>
</reference>
<keyword evidence="2 5" id="KW-0808">Transferase</keyword>
<proteinExistence type="predicted"/>
<evidence type="ECO:0000313" key="6">
    <source>
        <dbReference type="Proteomes" id="UP000193711"/>
    </source>
</evidence>
<dbReference type="OrthoDB" id="9805171at2"/>
<dbReference type="STRING" id="1891671.SAMN06295885_3061"/>